<dbReference type="InterPro" id="IPR027417">
    <property type="entry name" value="P-loop_NTPase"/>
</dbReference>
<feature type="domain" description="ABC transmembrane type-1" evidence="9">
    <location>
        <begin position="22"/>
        <end position="337"/>
    </location>
</feature>
<keyword evidence="11" id="KW-1185">Reference proteome</keyword>
<dbReference type="PROSITE" id="PS50893">
    <property type="entry name" value="ABC_TRANSPORTER_2"/>
    <property type="match status" value="1"/>
</dbReference>
<dbReference type="InterPro" id="IPR003439">
    <property type="entry name" value="ABC_transporter-like_ATP-bd"/>
</dbReference>
<feature type="domain" description="ABC transporter" evidence="8">
    <location>
        <begin position="371"/>
        <end position="604"/>
    </location>
</feature>
<evidence type="ECO:0000256" key="7">
    <source>
        <dbReference type="SAM" id="Phobius"/>
    </source>
</evidence>
<evidence type="ECO:0000256" key="4">
    <source>
        <dbReference type="ARBA" id="ARBA00022840"/>
    </source>
</evidence>
<dbReference type="SMART" id="SM00382">
    <property type="entry name" value="AAA"/>
    <property type="match status" value="1"/>
</dbReference>
<dbReference type="RefSeq" id="WP_290261519.1">
    <property type="nucleotide sequence ID" value="NZ_JAUFQQ010000003.1"/>
</dbReference>
<keyword evidence="2 7" id="KW-0812">Transmembrane</keyword>
<dbReference type="InterPro" id="IPR017871">
    <property type="entry name" value="ABC_transporter-like_CS"/>
</dbReference>
<evidence type="ECO:0000256" key="1">
    <source>
        <dbReference type="ARBA" id="ARBA00004651"/>
    </source>
</evidence>
<feature type="transmembrane region" description="Helical" evidence="7">
    <location>
        <begin position="92"/>
        <end position="118"/>
    </location>
</feature>
<keyword evidence="6 7" id="KW-0472">Membrane</keyword>
<accession>A0ABV5FN34</accession>
<dbReference type="SUPFAM" id="SSF90123">
    <property type="entry name" value="ABC transporter transmembrane region"/>
    <property type="match status" value="1"/>
</dbReference>
<evidence type="ECO:0000256" key="3">
    <source>
        <dbReference type="ARBA" id="ARBA00022741"/>
    </source>
</evidence>
<dbReference type="CDD" id="cd18552">
    <property type="entry name" value="ABC_6TM_MsbA_like"/>
    <property type="match status" value="1"/>
</dbReference>
<dbReference type="PANTHER" id="PTHR43394">
    <property type="entry name" value="ATP-DEPENDENT PERMEASE MDL1, MITOCHONDRIAL"/>
    <property type="match status" value="1"/>
</dbReference>
<organism evidence="10 11">
    <name type="scientific">Flavobacterium branchiarum</name>
    <dbReference type="NCBI Taxonomy" id="1114870"/>
    <lineage>
        <taxon>Bacteria</taxon>
        <taxon>Pseudomonadati</taxon>
        <taxon>Bacteroidota</taxon>
        <taxon>Flavobacteriia</taxon>
        <taxon>Flavobacteriales</taxon>
        <taxon>Flavobacteriaceae</taxon>
        <taxon>Flavobacterium</taxon>
    </lineage>
</organism>
<evidence type="ECO:0000313" key="10">
    <source>
        <dbReference type="EMBL" id="MFB9064946.1"/>
    </source>
</evidence>
<evidence type="ECO:0000256" key="5">
    <source>
        <dbReference type="ARBA" id="ARBA00022989"/>
    </source>
</evidence>
<evidence type="ECO:0000259" key="9">
    <source>
        <dbReference type="PROSITE" id="PS50929"/>
    </source>
</evidence>
<keyword evidence="5 7" id="KW-1133">Transmembrane helix</keyword>
<keyword evidence="4 10" id="KW-0067">ATP-binding</keyword>
<dbReference type="GO" id="GO:0005524">
    <property type="term" value="F:ATP binding"/>
    <property type="evidence" value="ECO:0007669"/>
    <property type="project" value="UniProtKB-KW"/>
</dbReference>
<gene>
    <name evidence="10" type="ORF">ACFFUQ_13040</name>
</gene>
<dbReference type="Gene3D" id="1.20.1560.10">
    <property type="entry name" value="ABC transporter type 1, transmembrane domain"/>
    <property type="match status" value="1"/>
</dbReference>
<dbReference type="PROSITE" id="PS00211">
    <property type="entry name" value="ABC_TRANSPORTER_1"/>
    <property type="match status" value="1"/>
</dbReference>
<dbReference type="SUPFAM" id="SSF52540">
    <property type="entry name" value="P-loop containing nucleoside triphosphate hydrolases"/>
    <property type="match status" value="1"/>
</dbReference>
<dbReference type="InterPro" id="IPR036640">
    <property type="entry name" value="ABC1_TM_sf"/>
</dbReference>
<dbReference type="Pfam" id="PF00664">
    <property type="entry name" value="ABC_membrane"/>
    <property type="match status" value="1"/>
</dbReference>
<dbReference type="EMBL" id="JBHMEX010000043">
    <property type="protein sequence ID" value="MFB9064946.1"/>
    <property type="molecule type" value="Genomic_DNA"/>
</dbReference>
<dbReference type="InterPro" id="IPR039421">
    <property type="entry name" value="Type_1_exporter"/>
</dbReference>
<evidence type="ECO:0000259" key="8">
    <source>
        <dbReference type="PROSITE" id="PS50893"/>
    </source>
</evidence>
<dbReference type="InterPro" id="IPR003593">
    <property type="entry name" value="AAA+_ATPase"/>
</dbReference>
<feature type="transmembrane region" description="Helical" evidence="7">
    <location>
        <begin position="195"/>
        <end position="212"/>
    </location>
</feature>
<feature type="transmembrane region" description="Helical" evidence="7">
    <location>
        <begin position="283"/>
        <end position="302"/>
    </location>
</feature>
<dbReference type="Pfam" id="PF00005">
    <property type="entry name" value="ABC_tran"/>
    <property type="match status" value="1"/>
</dbReference>
<comment type="subcellular location">
    <subcellularLocation>
        <location evidence="1">Cell membrane</location>
        <topology evidence="1">Multi-pass membrane protein</topology>
    </subcellularLocation>
</comment>
<dbReference type="PANTHER" id="PTHR43394:SF1">
    <property type="entry name" value="ATP-BINDING CASSETTE SUB-FAMILY B MEMBER 10, MITOCHONDRIAL"/>
    <property type="match status" value="1"/>
</dbReference>
<proteinExistence type="predicted"/>
<comment type="caution">
    <text evidence="10">The sequence shown here is derived from an EMBL/GenBank/DDBJ whole genome shotgun (WGS) entry which is preliminary data.</text>
</comment>
<feature type="transmembrane region" description="Helical" evidence="7">
    <location>
        <begin position="171"/>
        <end position="189"/>
    </location>
</feature>
<feature type="transmembrane region" description="Helical" evidence="7">
    <location>
        <begin position="21"/>
        <end position="47"/>
    </location>
</feature>
<dbReference type="InterPro" id="IPR011527">
    <property type="entry name" value="ABC1_TM_dom"/>
</dbReference>
<evidence type="ECO:0000313" key="11">
    <source>
        <dbReference type="Proteomes" id="UP001589589"/>
    </source>
</evidence>
<protein>
    <submittedName>
        <fullName evidence="10">ABC transporter ATP-binding protein</fullName>
    </submittedName>
</protein>
<evidence type="ECO:0000256" key="2">
    <source>
        <dbReference type="ARBA" id="ARBA00022692"/>
    </source>
</evidence>
<name>A0ABV5FN34_9FLAO</name>
<keyword evidence="3" id="KW-0547">Nucleotide-binding</keyword>
<evidence type="ECO:0000256" key="6">
    <source>
        <dbReference type="ARBA" id="ARBA00023136"/>
    </source>
</evidence>
<dbReference type="PROSITE" id="PS50929">
    <property type="entry name" value="ABC_TM1F"/>
    <property type="match status" value="1"/>
</dbReference>
<dbReference type="Gene3D" id="3.40.50.300">
    <property type="entry name" value="P-loop containing nucleotide triphosphate hydrolases"/>
    <property type="match status" value="1"/>
</dbReference>
<sequence>MNNFKRIFPFIFPYKRYAYMNILFNILYALFSTLSFMALIPMIQVLFDQTKRNTTMPVYKGIWEIKDYAENYLSYYITQATDNYGVGYTLSVMVAVIISIFLLKNLCDYLAMFFITFLRNGVLRDMRNAMYKKTLELPLSFFSEKRKGDVISRIAGDVNEVQTSFLAILELIVKEPLTIVFTIIAMLAISPQLTLFVFIFIPVSGYIISLIGKQLKKQSTKAQQEQGTFLSTIEETLGGLKVVKGYNSENYFNSVFQSSTQRFFKLSNSIGNRQNLASPASEFMGIMVIAILLWYGGQMVLIEKTLNGASFIAYMGLAYNILTPAKAISKASYGVKRGNAAAERVLEILDQENPITSKVDAIEKTSFDSDITIKNINFKYETENVLKDFSLQIKKGQTVALVGQSGSGKSTIANLLTRFYDVNEGSISIDNINIKDISLHSLRDLTGLVTQDSILFNDTIKANISLGKLDATDEEIIEALKIANAFEFVNELPLGIYTNIGDSGNKLSGGQKQRLSIARAVLKNPPIMILDEATSALDTESEKFVQVALDNMMQNRTSVVIAHRLSTIQKADLIVVMQKGKIVEQGTHESLITLNGTYNKLVTMQSFE</sequence>
<dbReference type="Proteomes" id="UP001589589">
    <property type="component" value="Unassembled WGS sequence"/>
</dbReference>
<reference evidence="10 11" key="1">
    <citation type="submission" date="2024-09" db="EMBL/GenBank/DDBJ databases">
        <authorList>
            <person name="Sun Q."/>
            <person name="Mori K."/>
        </authorList>
    </citation>
    <scope>NUCLEOTIDE SEQUENCE [LARGE SCALE GENOMIC DNA]</scope>
    <source>
        <strain evidence="10 11">CECT 7908</strain>
    </source>
</reference>